<dbReference type="GO" id="GO:0031418">
    <property type="term" value="F:L-ascorbic acid binding"/>
    <property type="evidence" value="ECO:0007669"/>
    <property type="project" value="UniProtKB-KW"/>
</dbReference>
<keyword evidence="9" id="KW-1185">Reference proteome</keyword>
<keyword evidence="2" id="KW-0479">Metal-binding</keyword>
<dbReference type="InterPro" id="IPR005123">
    <property type="entry name" value="Oxoglu/Fe-dep_dioxygenase_dom"/>
</dbReference>
<evidence type="ECO:0000259" key="7">
    <source>
        <dbReference type="PROSITE" id="PS51471"/>
    </source>
</evidence>
<evidence type="ECO:0000313" key="9">
    <source>
        <dbReference type="Proteomes" id="UP000565715"/>
    </source>
</evidence>
<feature type="domain" description="Fe2OG dioxygenase" evidence="7">
    <location>
        <begin position="167"/>
        <end position="276"/>
    </location>
</feature>
<dbReference type="Proteomes" id="UP000565715">
    <property type="component" value="Unassembled WGS sequence"/>
</dbReference>
<dbReference type="PANTHER" id="PTHR10869">
    <property type="entry name" value="PROLYL 4-HYDROXYLASE ALPHA SUBUNIT"/>
    <property type="match status" value="1"/>
</dbReference>
<dbReference type="Pfam" id="PF13640">
    <property type="entry name" value="2OG-FeII_Oxy_3"/>
    <property type="match status" value="1"/>
</dbReference>
<dbReference type="Gene3D" id="2.60.120.620">
    <property type="entry name" value="q2cbj1_9rhob like domain"/>
    <property type="match status" value="1"/>
</dbReference>
<dbReference type="GO" id="GO:0005506">
    <property type="term" value="F:iron ion binding"/>
    <property type="evidence" value="ECO:0007669"/>
    <property type="project" value="InterPro"/>
</dbReference>
<keyword evidence="3" id="KW-0847">Vitamin C</keyword>
<dbReference type="AlphaFoldDB" id="A0A846XHG8"/>
<comment type="caution">
    <text evidence="8">The sequence shown here is derived from an EMBL/GenBank/DDBJ whole genome shotgun (WGS) entry which is preliminary data.</text>
</comment>
<proteinExistence type="predicted"/>
<dbReference type="RefSeq" id="WP_068047818.1">
    <property type="nucleotide sequence ID" value="NZ_JAAXOO010000005.1"/>
</dbReference>
<reference evidence="8 9" key="1">
    <citation type="submission" date="2020-04" db="EMBL/GenBank/DDBJ databases">
        <title>MicrobeNet Type strains.</title>
        <authorList>
            <person name="Nicholson A.C."/>
        </authorList>
    </citation>
    <scope>NUCLEOTIDE SEQUENCE [LARGE SCALE GENOMIC DNA]</scope>
    <source>
        <strain evidence="8 9">DSM 45078</strain>
    </source>
</reference>
<evidence type="ECO:0000256" key="2">
    <source>
        <dbReference type="ARBA" id="ARBA00022723"/>
    </source>
</evidence>
<dbReference type="SMART" id="SM00702">
    <property type="entry name" value="P4Hc"/>
    <property type="match status" value="1"/>
</dbReference>
<dbReference type="EMBL" id="JAAXOO010000005">
    <property type="protein sequence ID" value="NKY35598.1"/>
    <property type="molecule type" value="Genomic_DNA"/>
</dbReference>
<dbReference type="GO" id="GO:0004656">
    <property type="term" value="F:procollagen-proline 4-dioxygenase activity"/>
    <property type="evidence" value="ECO:0007669"/>
    <property type="project" value="TreeGrafter"/>
</dbReference>
<keyword evidence="5" id="KW-0560">Oxidoreductase</keyword>
<evidence type="ECO:0000313" key="8">
    <source>
        <dbReference type="EMBL" id="NKY35598.1"/>
    </source>
</evidence>
<accession>A0A846XHG8</accession>
<sequence length="280" mass="31538">MTGALDISWQRCINSWISENLEQGHDAESIAQSMTSDGFDKETATAAVHRLLAGEIPEESFYEYDSGPVPADRSFYAHDRMVHTLLRTNNPQTILFDDVLSPDECDQLIELSRPRMQPSRIIDAATGHLVPADSRASESWDFEVSEDPFIDRIDRRISALMNWPLECGEGLQVVHYGPGGEFLPHFDFYPPQDPGSAAHFISGGQRTATLIVYLNDVEAGGETAFTEAGLSFTPRKGQALYFRYFNNIGQLDPMTRHAGLPVTAGEKWIVTKWMRRYRHR</sequence>
<dbReference type="PROSITE" id="PS51471">
    <property type="entry name" value="FE2OG_OXY"/>
    <property type="match status" value="1"/>
</dbReference>
<dbReference type="InterPro" id="IPR006620">
    <property type="entry name" value="Pro_4_hyd_alph"/>
</dbReference>
<evidence type="ECO:0000256" key="5">
    <source>
        <dbReference type="ARBA" id="ARBA00023002"/>
    </source>
</evidence>
<evidence type="ECO:0000256" key="1">
    <source>
        <dbReference type="ARBA" id="ARBA00001961"/>
    </source>
</evidence>
<dbReference type="InterPro" id="IPR044862">
    <property type="entry name" value="Pro_4_hyd_alph_FE2OG_OXY"/>
</dbReference>
<protein>
    <submittedName>
        <fullName evidence="8">2-oxoglutarate-dependent dioxygenase</fullName>
    </submittedName>
</protein>
<name>A0A846XHG8_9NOCA</name>
<evidence type="ECO:0000256" key="6">
    <source>
        <dbReference type="ARBA" id="ARBA00023004"/>
    </source>
</evidence>
<comment type="cofactor">
    <cofactor evidence="1">
        <name>L-ascorbate</name>
        <dbReference type="ChEBI" id="CHEBI:38290"/>
    </cofactor>
</comment>
<dbReference type="PANTHER" id="PTHR10869:SF246">
    <property type="entry name" value="TRANSMEMBRANE PROLYL 4-HYDROXYLASE"/>
    <property type="match status" value="1"/>
</dbReference>
<organism evidence="8 9">
    <name type="scientific">Nocardia speluncae</name>
    <dbReference type="NCBI Taxonomy" id="419477"/>
    <lineage>
        <taxon>Bacteria</taxon>
        <taxon>Bacillati</taxon>
        <taxon>Actinomycetota</taxon>
        <taxon>Actinomycetes</taxon>
        <taxon>Mycobacteriales</taxon>
        <taxon>Nocardiaceae</taxon>
        <taxon>Nocardia</taxon>
    </lineage>
</organism>
<evidence type="ECO:0000256" key="3">
    <source>
        <dbReference type="ARBA" id="ARBA00022896"/>
    </source>
</evidence>
<evidence type="ECO:0000256" key="4">
    <source>
        <dbReference type="ARBA" id="ARBA00022964"/>
    </source>
</evidence>
<keyword evidence="4 8" id="KW-0223">Dioxygenase</keyword>
<gene>
    <name evidence="8" type="ORF">HGA13_21350</name>
</gene>
<keyword evidence="6" id="KW-0408">Iron</keyword>
<dbReference type="InterPro" id="IPR045054">
    <property type="entry name" value="P4HA-like"/>
</dbReference>